<keyword evidence="2" id="KW-0479">Metal-binding</keyword>
<dbReference type="GO" id="GO:0005737">
    <property type="term" value="C:cytoplasm"/>
    <property type="evidence" value="ECO:0007669"/>
    <property type="project" value="UniProtKB-SubCell"/>
</dbReference>
<evidence type="ECO:0000256" key="2">
    <source>
        <dbReference type="RuleBase" id="RU364116"/>
    </source>
</evidence>
<keyword evidence="5" id="KW-1185">Reference proteome</keyword>
<keyword evidence="2" id="KW-0004">4Fe-4S</keyword>
<dbReference type="GO" id="GO:0006779">
    <property type="term" value="P:porphyrin-containing compound biosynthetic process"/>
    <property type="evidence" value="ECO:0007669"/>
    <property type="project" value="InterPro"/>
</dbReference>
<gene>
    <name evidence="4" type="ORF">SHALO_1735</name>
</gene>
<keyword evidence="2" id="KW-0963">Cytoplasm</keyword>
<dbReference type="SFLD" id="SFLDG01065">
    <property type="entry name" value="anaerobic_coproporphyrinogen-I"/>
    <property type="match status" value="1"/>
</dbReference>
<dbReference type="SFLD" id="SFLDF00562">
    <property type="entry name" value="HemN-like__clustered_with_heat"/>
    <property type="match status" value="1"/>
</dbReference>
<keyword evidence="2" id="KW-0143">Chaperone</keyword>
<comment type="similarity">
    <text evidence="1">Belongs to the anaerobic coproporphyrinogen-III oxidase family. HemW subfamily.</text>
</comment>
<evidence type="ECO:0000256" key="1">
    <source>
        <dbReference type="ARBA" id="ARBA00006100"/>
    </source>
</evidence>
<dbReference type="InterPro" id="IPR007197">
    <property type="entry name" value="rSAM"/>
</dbReference>
<dbReference type="NCBIfam" id="TIGR00539">
    <property type="entry name" value="hemN_rel"/>
    <property type="match status" value="1"/>
</dbReference>
<protein>
    <recommendedName>
        <fullName evidence="2">Heme chaperone HemW</fullName>
    </recommendedName>
</protein>
<dbReference type="PANTHER" id="PTHR13932:SF5">
    <property type="entry name" value="RADICAL S-ADENOSYL METHIONINE DOMAIN-CONTAINING PROTEIN 1, MITOCHONDRIAL"/>
    <property type="match status" value="1"/>
</dbReference>
<keyword evidence="2" id="KW-0408">Iron</keyword>
<dbReference type="SMART" id="SM00729">
    <property type="entry name" value="Elp3"/>
    <property type="match status" value="1"/>
</dbReference>
<comment type="subcellular location">
    <subcellularLocation>
        <location evidence="2">Cytoplasm</location>
    </subcellularLocation>
</comment>
<dbReference type="InterPro" id="IPR034505">
    <property type="entry name" value="Coproporphyrinogen-III_oxidase"/>
</dbReference>
<dbReference type="KEGG" id="shal:SHALO_1735"/>
<dbReference type="CDD" id="cd01335">
    <property type="entry name" value="Radical_SAM"/>
    <property type="match status" value="1"/>
</dbReference>
<sequence length="351" mass="39807">MLAYLHIPFCDSKCHYCAFNSYDNKSVLKQNYMQQITKQLRYELEKFNMPPKSIRSLFIGGGTPSTIQASWYAPFFEMITPYLEDNAEVTSEANPQSATKEWIEEMRALGVNRLSFGVQSFDAQKLAFLGRNHTPKQALDAIALAAKLGIQNISLDLIYGTALDTPALLQEDLNIASSLPINHLSAYALTLEEETPFFKRKDVANGSEKLAKDFVQAIIQAGFPQYEISNFGTYQSVHNKGYWEHQDYLGIGAGAVGFLKNRRFYPAKEIEAYVQNPLFQEIEKLSLDDLHVEKIFLGLRSMIGIALACFSPKEMMQVNLLVEENKLTCKDHRVFNTDYFLSDEIALFITQ</sequence>
<keyword evidence="2" id="KW-0949">S-adenosyl-L-methionine</keyword>
<dbReference type="PATRIC" id="fig|1193502.14.peg.1761"/>
<comment type="function">
    <text evidence="2">Probably acts as a heme chaperone, transferring heme to an unknown acceptor. Binds one molecule of heme per monomer, possibly covalently. Binds 1 [4Fe-4S] cluster. The cluster is coordinated with 3 cysteines and an exchangeable S-adenosyl-L-methionine.</text>
</comment>
<reference evidence="5" key="1">
    <citation type="submission" date="2016-08" db="EMBL/GenBank/DDBJ databases">
        <title>Complete genome sequence of the organohalide-respiring Epsilonproteobacterium Sulfurospirillum halorespirans.</title>
        <authorList>
            <person name="Goris T."/>
            <person name="Zimmermann J."/>
            <person name="Schenz B."/>
            <person name="Lemos M."/>
            <person name="Hackermueller J."/>
            <person name="Diekert G."/>
        </authorList>
    </citation>
    <scope>NUCLEOTIDE SEQUENCE [LARGE SCALE GENOMIC DNA]</scope>
    <source>
        <strain>DSM 13726</strain>
        <strain evidence="5">PCE-M2</strain>
    </source>
</reference>
<evidence type="ECO:0000313" key="5">
    <source>
        <dbReference type="Proteomes" id="UP000094609"/>
    </source>
</evidence>
<evidence type="ECO:0000313" key="4">
    <source>
        <dbReference type="EMBL" id="AOO65506.1"/>
    </source>
</evidence>
<dbReference type="SFLD" id="SFLDS00029">
    <property type="entry name" value="Radical_SAM"/>
    <property type="match status" value="1"/>
</dbReference>
<feature type="domain" description="Radical SAM core" evidence="3">
    <location>
        <begin position="1"/>
        <end position="227"/>
    </location>
</feature>
<dbReference type="InterPro" id="IPR058240">
    <property type="entry name" value="rSAM_sf"/>
</dbReference>
<name>A0A1D7TKJ0_9BACT</name>
<dbReference type="PROSITE" id="PS51918">
    <property type="entry name" value="RADICAL_SAM"/>
    <property type="match status" value="1"/>
</dbReference>
<proteinExistence type="inferred from homology"/>
<dbReference type="SUPFAM" id="SSF102114">
    <property type="entry name" value="Radical SAM enzymes"/>
    <property type="match status" value="1"/>
</dbReference>
<keyword evidence="2" id="KW-0349">Heme</keyword>
<dbReference type="PANTHER" id="PTHR13932">
    <property type="entry name" value="COPROPORPHYRINIGEN III OXIDASE"/>
    <property type="match status" value="1"/>
</dbReference>
<dbReference type="InterPro" id="IPR023404">
    <property type="entry name" value="rSAM_horseshoe"/>
</dbReference>
<dbReference type="GO" id="GO:0046872">
    <property type="term" value="F:metal ion binding"/>
    <property type="evidence" value="ECO:0007669"/>
    <property type="project" value="UniProtKB-UniRule"/>
</dbReference>
<evidence type="ECO:0000259" key="3">
    <source>
        <dbReference type="PROSITE" id="PS51918"/>
    </source>
</evidence>
<dbReference type="InterPro" id="IPR006638">
    <property type="entry name" value="Elp3/MiaA/NifB-like_rSAM"/>
</dbReference>
<dbReference type="EMBL" id="CP017111">
    <property type="protein sequence ID" value="AOO65506.1"/>
    <property type="molecule type" value="Genomic_DNA"/>
</dbReference>
<dbReference type="RefSeq" id="WP_069478188.1">
    <property type="nucleotide sequence ID" value="NZ_CP017111.1"/>
</dbReference>
<dbReference type="Pfam" id="PF04055">
    <property type="entry name" value="Radical_SAM"/>
    <property type="match status" value="1"/>
</dbReference>
<keyword evidence="2" id="KW-0411">Iron-sulfur</keyword>
<dbReference type="AlphaFoldDB" id="A0A1D7TKJ0"/>
<organism evidence="4 5">
    <name type="scientific">Sulfurospirillum halorespirans DSM 13726</name>
    <dbReference type="NCBI Taxonomy" id="1193502"/>
    <lineage>
        <taxon>Bacteria</taxon>
        <taxon>Pseudomonadati</taxon>
        <taxon>Campylobacterota</taxon>
        <taxon>Epsilonproteobacteria</taxon>
        <taxon>Campylobacterales</taxon>
        <taxon>Sulfurospirillaceae</taxon>
        <taxon>Sulfurospirillum</taxon>
    </lineage>
</organism>
<dbReference type="Proteomes" id="UP000094609">
    <property type="component" value="Chromosome"/>
</dbReference>
<dbReference type="GO" id="GO:0004109">
    <property type="term" value="F:coproporphyrinogen oxidase activity"/>
    <property type="evidence" value="ECO:0007669"/>
    <property type="project" value="InterPro"/>
</dbReference>
<dbReference type="GO" id="GO:0051539">
    <property type="term" value="F:4 iron, 4 sulfur cluster binding"/>
    <property type="evidence" value="ECO:0007669"/>
    <property type="project" value="UniProtKB-UniRule"/>
</dbReference>
<dbReference type="STRING" id="1193502.SHALO_1735"/>
<dbReference type="Gene3D" id="3.80.30.20">
    <property type="entry name" value="tm_1862 like domain"/>
    <property type="match status" value="1"/>
</dbReference>
<dbReference type="InterPro" id="IPR004559">
    <property type="entry name" value="HemW-like"/>
</dbReference>
<dbReference type="SFLD" id="SFLDG01082">
    <property type="entry name" value="B12-binding_domain_containing"/>
    <property type="match status" value="1"/>
</dbReference>
<accession>A0A1D7TKJ0</accession>